<dbReference type="Proteomes" id="UP001209540">
    <property type="component" value="Unassembled WGS sequence"/>
</dbReference>
<protein>
    <submittedName>
        <fullName evidence="2">Uncharacterized protein</fullName>
    </submittedName>
</protein>
<evidence type="ECO:0000313" key="3">
    <source>
        <dbReference type="Proteomes" id="UP001209540"/>
    </source>
</evidence>
<reference evidence="2" key="2">
    <citation type="submission" date="2023-02" db="EMBL/GenBank/DDBJ databases">
        <authorList>
            <consortium name="DOE Joint Genome Institute"/>
            <person name="Mondo S.J."/>
            <person name="Chang Y."/>
            <person name="Wang Y."/>
            <person name="Ahrendt S."/>
            <person name="Andreopoulos W."/>
            <person name="Barry K."/>
            <person name="Beard J."/>
            <person name="Benny G.L."/>
            <person name="Blankenship S."/>
            <person name="Bonito G."/>
            <person name="Cuomo C."/>
            <person name="Desiro A."/>
            <person name="Gervers K.A."/>
            <person name="Hundley H."/>
            <person name="Kuo A."/>
            <person name="LaButti K."/>
            <person name="Lang B.F."/>
            <person name="Lipzen A."/>
            <person name="O'Donnell K."/>
            <person name="Pangilinan J."/>
            <person name="Reynolds N."/>
            <person name="Sandor L."/>
            <person name="Smith M.W."/>
            <person name="Tsang A."/>
            <person name="Grigoriev I.V."/>
            <person name="Stajich J.E."/>
            <person name="Spatafora J.W."/>
        </authorList>
    </citation>
    <scope>NUCLEOTIDE SEQUENCE</scope>
    <source>
        <strain evidence="2">RSA 2281</strain>
    </source>
</reference>
<sequence>MSTPLATPEEVIKEYIQNQEHHPLTLAKFIEAKKTYIVSNIVRGHDYKSFWSALFLKMVDSNNMVLEKSKPNWNDIERAITQNTNSAQPPQTSSVSINTESSNNNSSSSNNNNSSNAIKLTEKDLQNFRELFEKLDEESFWVLSTGTVVEIQMKKFALNCTHEHPSHSLILDTTDRSWRSYFTDKELEEIEKENQPTIRPLPPQVVEYLNHYASYKTMDDIWEESTNGEYVSKATTECANADRSISAAQAMSRRKIGTKTDLLFTTQFFEFGTCEASKTTDITSTKTLQEAGIKIPRTLKDMLYVLSNECPTQLKTCGLAISGLNILPIVMDSPKGYVARVNRPQRFFHHPSNESNFYKNMTTILKIILNMKMMMSEVVEVIDNTPDDTSFGSRRVLVLPKSFIPEIKTSKKRKFGTLLKPTALSKVFGDIFVFIYAIAEKDTQCV</sequence>
<name>A0AAD5P7P4_9FUNG</name>
<dbReference type="AlphaFoldDB" id="A0AAD5P7P4"/>
<feature type="compositionally biased region" description="Polar residues" evidence="1">
    <location>
        <begin position="82"/>
        <end position="92"/>
    </location>
</feature>
<evidence type="ECO:0000256" key="1">
    <source>
        <dbReference type="SAM" id="MobiDB-lite"/>
    </source>
</evidence>
<dbReference type="EMBL" id="JAIXMP010000049">
    <property type="protein sequence ID" value="KAI9245872.1"/>
    <property type="molecule type" value="Genomic_DNA"/>
</dbReference>
<feature type="region of interest" description="Disordered" evidence="1">
    <location>
        <begin position="82"/>
        <end position="116"/>
    </location>
</feature>
<comment type="caution">
    <text evidence="2">The sequence shown here is derived from an EMBL/GenBank/DDBJ whole genome shotgun (WGS) entry which is preliminary data.</text>
</comment>
<organism evidence="2 3">
    <name type="scientific">Phascolomyces articulosus</name>
    <dbReference type="NCBI Taxonomy" id="60185"/>
    <lineage>
        <taxon>Eukaryota</taxon>
        <taxon>Fungi</taxon>
        <taxon>Fungi incertae sedis</taxon>
        <taxon>Mucoromycota</taxon>
        <taxon>Mucoromycotina</taxon>
        <taxon>Mucoromycetes</taxon>
        <taxon>Mucorales</taxon>
        <taxon>Lichtheimiaceae</taxon>
        <taxon>Phascolomyces</taxon>
    </lineage>
</organism>
<reference evidence="2" key="1">
    <citation type="journal article" date="2022" name="IScience">
        <title>Evolution of zygomycete secretomes and the origins of terrestrial fungal ecologies.</title>
        <authorList>
            <person name="Chang Y."/>
            <person name="Wang Y."/>
            <person name="Mondo S."/>
            <person name="Ahrendt S."/>
            <person name="Andreopoulos W."/>
            <person name="Barry K."/>
            <person name="Beard J."/>
            <person name="Benny G.L."/>
            <person name="Blankenship S."/>
            <person name="Bonito G."/>
            <person name="Cuomo C."/>
            <person name="Desiro A."/>
            <person name="Gervers K.A."/>
            <person name="Hundley H."/>
            <person name="Kuo A."/>
            <person name="LaButti K."/>
            <person name="Lang B.F."/>
            <person name="Lipzen A."/>
            <person name="O'Donnell K."/>
            <person name="Pangilinan J."/>
            <person name="Reynolds N."/>
            <person name="Sandor L."/>
            <person name="Smith M.E."/>
            <person name="Tsang A."/>
            <person name="Grigoriev I.V."/>
            <person name="Stajich J.E."/>
            <person name="Spatafora J.W."/>
        </authorList>
    </citation>
    <scope>NUCLEOTIDE SEQUENCE</scope>
    <source>
        <strain evidence="2">RSA 2281</strain>
    </source>
</reference>
<proteinExistence type="predicted"/>
<keyword evidence="3" id="KW-1185">Reference proteome</keyword>
<evidence type="ECO:0000313" key="2">
    <source>
        <dbReference type="EMBL" id="KAI9245872.1"/>
    </source>
</evidence>
<gene>
    <name evidence="2" type="ORF">BDA99DRAFT_576780</name>
</gene>
<accession>A0AAD5P7P4</accession>
<feature type="compositionally biased region" description="Low complexity" evidence="1">
    <location>
        <begin position="93"/>
        <end position="116"/>
    </location>
</feature>